<dbReference type="InterPro" id="IPR002938">
    <property type="entry name" value="FAD-bd"/>
</dbReference>
<dbReference type="EMBL" id="JAAATY010000005">
    <property type="protein sequence ID" value="NRN64938.1"/>
    <property type="molecule type" value="Genomic_DNA"/>
</dbReference>
<evidence type="ECO:0000313" key="5">
    <source>
        <dbReference type="Proteomes" id="UP000763557"/>
    </source>
</evidence>
<proteinExistence type="predicted"/>
<protein>
    <submittedName>
        <fullName evidence="4">FAD-dependent urate hydroxylase</fullName>
    </submittedName>
</protein>
<evidence type="ECO:0000256" key="2">
    <source>
        <dbReference type="ARBA" id="ARBA00023033"/>
    </source>
</evidence>
<feature type="domain" description="FAD-binding" evidence="3">
    <location>
        <begin position="2"/>
        <end position="106"/>
    </location>
</feature>
<organism evidence="4 5">
    <name type="scientific">Kibdelosporangium persicum</name>
    <dbReference type="NCBI Taxonomy" id="2698649"/>
    <lineage>
        <taxon>Bacteria</taxon>
        <taxon>Bacillati</taxon>
        <taxon>Actinomycetota</taxon>
        <taxon>Actinomycetes</taxon>
        <taxon>Pseudonocardiales</taxon>
        <taxon>Pseudonocardiaceae</taxon>
        <taxon>Kibdelosporangium</taxon>
    </lineage>
</organism>
<keyword evidence="2" id="KW-0503">Monooxygenase</keyword>
<dbReference type="PANTHER" id="PTHR13789:SF309">
    <property type="entry name" value="PUTATIVE (AFU_ORTHOLOGUE AFUA_6G14510)-RELATED"/>
    <property type="match status" value="1"/>
</dbReference>
<dbReference type="Proteomes" id="UP000763557">
    <property type="component" value="Unassembled WGS sequence"/>
</dbReference>
<comment type="caution">
    <text evidence="4">The sequence shown here is derived from an EMBL/GenBank/DDBJ whole genome shotgun (WGS) entry which is preliminary data.</text>
</comment>
<evidence type="ECO:0000256" key="1">
    <source>
        <dbReference type="ARBA" id="ARBA00023002"/>
    </source>
</evidence>
<evidence type="ECO:0000313" key="4">
    <source>
        <dbReference type="EMBL" id="NRN64938.1"/>
    </source>
</evidence>
<gene>
    <name evidence="4" type="ORF">GC106_21440</name>
</gene>
<sequence length="343" mass="36515">MDITVVGGGIGGLACAVALVNAGHPVRVVEKRDGLADAGTALGMWPNALRALDRLGLGDKVRHIGVAQAEAVFRRSDGRFLARIRPPEAVVLISRGALTRLLRAALPDGVVETGVEVSDVDELAAGSRAVVGADGIHSVVRKACFGDAYGLRYAGYSAWRGIVKGEYGPPGEIMGHGAKFGVTGVEGGRTNWFAPVWAPAGVRYAGEGLPELHRIFGEWCEPVPRILSLADESDILRHDLCYVAPRLRSYVRDRVALVGDAAHAMTPDLGQGACQALLDGAVLGRCLATMSDTEEALRRYDSLRRKPSQRTAATARQVGLLTMRPRMALARNALLRTGGLLMR</sequence>
<dbReference type="Pfam" id="PF01494">
    <property type="entry name" value="FAD_binding_3"/>
    <property type="match status" value="2"/>
</dbReference>
<keyword evidence="1" id="KW-0560">Oxidoreductase</keyword>
<accession>A0ABX2F137</accession>
<dbReference type="InterPro" id="IPR050493">
    <property type="entry name" value="FAD-dep_Monooxygenase_BioMet"/>
</dbReference>
<feature type="domain" description="FAD-binding" evidence="3">
    <location>
        <begin position="247"/>
        <end position="311"/>
    </location>
</feature>
<keyword evidence="5" id="KW-1185">Reference proteome</keyword>
<dbReference type="RefSeq" id="WP_217280375.1">
    <property type="nucleotide sequence ID" value="NZ_CBCSGW010000100.1"/>
</dbReference>
<reference evidence="4 5" key="1">
    <citation type="submission" date="2020-01" db="EMBL/GenBank/DDBJ databases">
        <title>Kibdelosporangium persica a novel Actinomycetes from a hot desert in Iran.</title>
        <authorList>
            <person name="Safaei N."/>
            <person name="Zaburannyi N."/>
            <person name="Mueller R."/>
            <person name="Wink J."/>
        </authorList>
    </citation>
    <scope>NUCLEOTIDE SEQUENCE [LARGE SCALE GENOMIC DNA]</scope>
    <source>
        <strain evidence="4 5">4NS15</strain>
    </source>
</reference>
<name>A0ABX2F137_9PSEU</name>
<dbReference type="PANTHER" id="PTHR13789">
    <property type="entry name" value="MONOOXYGENASE"/>
    <property type="match status" value="1"/>
</dbReference>
<evidence type="ECO:0000259" key="3">
    <source>
        <dbReference type="Pfam" id="PF01494"/>
    </source>
</evidence>